<evidence type="ECO:0000256" key="2">
    <source>
        <dbReference type="ARBA" id="ARBA00007663"/>
    </source>
</evidence>
<reference evidence="15" key="1">
    <citation type="journal article" date="2019" name="Int. J. Syst. Evol. Microbiol.">
        <title>The Global Catalogue of Microorganisms (GCM) 10K type strain sequencing project: providing services to taxonomists for standard genome sequencing and annotation.</title>
        <authorList>
            <consortium name="The Broad Institute Genomics Platform"/>
            <consortium name="The Broad Institute Genome Sequencing Center for Infectious Disease"/>
            <person name="Wu L."/>
            <person name="Ma J."/>
        </authorList>
    </citation>
    <scope>NUCLEOTIDE SEQUENCE [LARGE SCALE GENOMIC DNA]</scope>
    <source>
        <strain evidence="15">KCTC 33842</strain>
    </source>
</reference>
<proteinExistence type="inferred from homology"/>
<protein>
    <recommendedName>
        <fullName evidence="10">L-threonylcarbamoyladenylate synthase</fullName>
        <ecNumber evidence="3">2.7.7.87</ecNumber>
    </recommendedName>
    <alternativeName>
        <fullName evidence="10">L-threonylcarbamoyladenylate synthase</fullName>
    </alternativeName>
</protein>
<feature type="domain" description="YrdC-like" evidence="13">
    <location>
        <begin position="39"/>
        <end position="219"/>
    </location>
</feature>
<name>A0ABW5P4G7_9DEIO</name>
<dbReference type="PROSITE" id="PS51163">
    <property type="entry name" value="YRDC"/>
    <property type="match status" value="1"/>
</dbReference>
<dbReference type="Gene3D" id="3.90.870.10">
    <property type="entry name" value="DHBP synthase"/>
    <property type="match status" value="1"/>
</dbReference>
<dbReference type="PANTHER" id="PTHR17490:SF16">
    <property type="entry name" value="THREONYLCARBAMOYL-AMP SYNTHASE"/>
    <property type="match status" value="1"/>
</dbReference>
<dbReference type="EMBL" id="JBHUMK010000053">
    <property type="protein sequence ID" value="MFD2610196.1"/>
    <property type="molecule type" value="Genomic_DNA"/>
</dbReference>
<dbReference type="GO" id="GO:0061710">
    <property type="term" value="F:L-threonylcarbamoyladenylate synthase"/>
    <property type="evidence" value="ECO:0007669"/>
    <property type="project" value="UniProtKB-EC"/>
</dbReference>
<evidence type="ECO:0000313" key="14">
    <source>
        <dbReference type="EMBL" id="MFD2610196.1"/>
    </source>
</evidence>
<evidence type="ECO:0000256" key="11">
    <source>
        <dbReference type="ARBA" id="ARBA00048366"/>
    </source>
</evidence>
<evidence type="ECO:0000313" key="15">
    <source>
        <dbReference type="Proteomes" id="UP001597475"/>
    </source>
</evidence>
<keyword evidence="15" id="KW-1185">Reference proteome</keyword>
<dbReference type="Pfam" id="PF01300">
    <property type="entry name" value="Sua5_yciO_yrdC"/>
    <property type="match status" value="1"/>
</dbReference>
<evidence type="ECO:0000256" key="9">
    <source>
        <dbReference type="ARBA" id="ARBA00022840"/>
    </source>
</evidence>
<evidence type="ECO:0000256" key="5">
    <source>
        <dbReference type="ARBA" id="ARBA00022679"/>
    </source>
</evidence>
<evidence type="ECO:0000256" key="6">
    <source>
        <dbReference type="ARBA" id="ARBA00022694"/>
    </source>
</evidence>
<keyword evidence="4" id="KW-0963">Cytoplasm</keyword>
<keyword evidence="6" id="KW-0819">tRNA processing</keyword>
<organism evidence="14 15">
    <name type="scientific">Deinococcus taklimakanensis</name>
    <dbReference type="NCBI Taxonomy" id="536443"/>
    <lineage>
        <taxon>Bacteria</taxon>
        <taxon>Thermotogati</taxon>
        <taxon>Deinococcota</taxon>
        <taxon>Deinococci</taxon>
        <taxon>Deinococcales</taxon>
        <taxon>Deinococcaceae</taxon>
        <taxon>Deinococcus</taxon>
    </lineage>
</organism>
<accession>A0ABW5P4G7</accession>
<feature type="region of interest" description="Disordered" evidence="12">
    <location>
        <begin position="1"/>
        <end position="40"/>
    </location>
</feature>
<comment type="caution">
    <text evidence="14">The sequence shown here is derived from an EMBL/GenBank/DDBJ whole genome shotgun (WGS) entry which is preliminary data.</text>
</comment>
<feature type="compositionally biased region" description="Low complexity" evidence="12">
    <location>
        <begin position="20"/>
        <end position="39"/>
    </location>
</feature>
<comment type="subcellular location">
    <subcellularLocation>
        <location evidence="1">Cytoplasm</location>
    </subcellularLocation>
</comment>
<evidence type="ECO:0000256" key="10">
    <source>
        <dbReference type="ARBA" id="ARBA00029774"/>
    </source>
</evidence>
<keyword evidence="7 14" id="KW-0548">Nucleotidyltransferase</keyword>
<feature type="compositionally biased region" description="Basic and acidic residues" evidence="12">
    <location>
        <begin position="8"/>
        <end position="19"/>
    </location>
</feature>
<evidence type="ECO:0000256" key="8">
    <source>
        <dbReference type="ARBA" id="ARBA00022741"/>
    </source>
</evidence>
<gene>
    <name evidence="14" type="ORF">ACFSR9_12210</name>
</gene>
<comment type="similarity">
    <text evidence="2">Belongs to the SUA5 family.</text>
</comment>
<keyword evidence="8" id="KW-0547">Nucleotide-binding</keyword>
<dbReference type="SUPFAM" id="SSF55821">
    <property type="entry name" value="YrdC/RibB"/>
    <property type="match status" value="1"/>
</dbReference>
<keyword evidence="9" id="KW-0067">ATP-binding</keyword>
<evidence type="ECO:0000256" key="12">
    <source>
        <dbReference type="SAM" id="MobiDB-lite"/>
    </source>
</evidence>
<evidence type="ECO:0000256" key="7">
    <source>
        <dbReference type="ARBA" id="ARBA00022695"/>
    </source>
</evidence>
<evidence type="ECO:0000256" key="4">
    <source>
        <dbReference type="ARBA" id="ARBA00022490"/>
    </source>
</evidence>
<dbReference type="InterPro" id="IPR006070">
    <property type="entry name" value="Sua5-like_dom"/>
</dbReference>
<comment type="catalytic activity">
    <reaction evidence="11">
        <text>L-threonine + hydrogencarbonate + ATP = L-threonylcarbamoyladenylate + diphosphate + H2O</text>
        <dbReference type="Rhea" id="RHEA:36407"/>
        <dbReference type="ChEBI" id="CHEBI:15377"/>
        <dbReference type="ChEBI" id="CHEBI:17544"/>
        <dbReference type="ChEBI" id="CHEBI:30616"/>
        <dbReference type="ChEBI" id="CHEBI:33019"/>
        <dbReference type="ChEBI" id="CHEBI:57926"/>
        <dbReference type="ChEBI" id="CHEBI:73682"/>
        <dbReference type="EC" id="2.7.7.87"/>
    </reaction>
</comment>
<dbReference type="InterPro" id="IPR050156">
    <property type="entry name" value="TC-AMP_synthase_SUA5"/>
</dbReference>
<dbReference type="EC" id="2.7.7.87" evidence="3"/>
<evidence type="ECO:0000259" key="13">
    <source>
        <dbReference type="PROSITE" id="PS51163"/>
    </source>
</evidence>
<dbReference type="PANTHER" id="PTHR17490">
    <property type="entry name" value="SUA5"/>
    <property type="match status" value="1"/>
</dbReference>
<keyword evidence="5 14" id="KW-0808">Transferase</keyword>
<evidence type="ECO:0000256" key="1">
    <source>
        <dbReference type="ARBA" id="ARBA00004496"/>
    </source>
</evidence>
<dbReference type="Proteomes" id="UP001597475">
    <property type="component" value="Unassembled WGS sequence"/>
</dbReference>
<evidence type="ECO:0000256" key="3">
    <source>
        <dbReference type="ARBA" id="ARBA00012584"/>
    </source>
</evidence>
<dbReference type="InterPro" id="IPR017945">
    <property type="entry name" value="DHBP_synth_RibB-like_a/b_dom"/>
</dbReference>
<sequence>MRGPYSPRGREYRKGRTDVPQEPDVSPQPDVPQQPRVSPEPIRLAAQRMRSGGVVAYPSETVWGLAAHPERPDAIEALYTLKGRDPAKPLQVSCDSVDTGLRFALPDPRLEALARFWPGPLTVVTPARPDCPAPLAPAGKVGLRVPDHPVALALLRACGGALVTTSCNRSGEPAATTEAQAAATGLGDLLLPDGGVPARGLASTVVLLPEGVVVREGELAAAQVRAALAGTEPG</sequence>